<evidence type="ECO:0000313" key="9">
    <source>
        <dbReference type="EMBL" id="MFD1412146.1"/>
    </source>
</evidence>
<feature type="active site" description="Proton acceptor" evidence="8">
    <location>
        <position position="45"/>
    </location>
</feature>
<keyword evidence="1 8" id="KW-0808">Transferase</keyword>
<name>A0ABW4BQQ3_9LACO</name>
<feature type="binding site" evidence="8">
    <location>
        <position position="185"/>
    </location>
    <ligand>
        <name>NAD(+)</name>
        <dbReference type="ChEBI" id="CHEBI:57540"/>
    </ligand>
</feature>
<evidence type="ECO:0000256" key="4">
    <source>
        <dbReference type="ARBA" id="ARBA00022840"/>
    </source>
</evidence>
<comment type="catalytic activity">
    <reaction evidence="7 8">
        <text>NAD(+) + ATP = ADP + NADP(+) + H(+)</text>
        <dbReference type="Rhea" id="RHEA:18629"/>
        <dbReference type="ChEBI" id="CHEBI:15378"/>
        <dbReference type="ChEBI" id="CHEBI:30616"/>
        <dbReference type="ChEBI" id="CHEBI:57540"/>
        <dbReference type="ChEBI" id="CHEBI:58349"/>
        <dbReference type="ChEBI" id="CHEBI:456216"/>
        <dbReference type="EC" id="2.7.1.23"/>
    </reaction>
</comment>
<dbReference type="InterPro" id="IPR017437">
    <property type="entry name" value="ATP-NAD_kinase_PpnK-typ_C"/>
</dbReference>
<dbReference type="Proteomes" id="UP001597191">
    <property type="component" value="Unassembled WGS sequence"/>
</dbReference>
<keyword evidence="6 8" id="KW-0520">NAD</keyword>
<dbReference type="InterPro" id="IPR016064">
    <property type="entry name" value="NAD/diacylglycerol_kinase_sf"/>
</dbReference>
<protein>
    <recommendedName>
        <fullName evidence="8">NAD kinase</fullName>
        <ecNumber evidence="8">2.7.1.23</ecNumber>
    </recommendedName>
    <alternativeName>
        <fullName evidence="8">ATP-dependent NAD kinase</fullName>
    </alternativeName>
</protein>
<sequence>MRIAVLGNPGNQSQRVATELKQRLLASGHTLDERQPELVISVGGDGTLLNSFHRYNHQLDQVRFIGVHTGHLGFYTDWRDYELPELVQSINEDQGQSVSYPLLSVAVDYQDQEEPSHFLSLNESTIRRNALTIKTDIYIRDELFESFRGDGICVATPTGSTAYSKSLGGAVLHPRLEALQMTEIASINNRVFRTLSSPIVIAPDEWITIKASSAADYTLTVDQMSSHNRSIKQIRYSIAQERIRFAKYRHMHFWSRVEDAFLGNAQQERRLTHGI</sequence>
<gene>
    <name evidence="8" type="primary">nadK</name>
    <name evidence="9" type="ORF">ACFQ4R_11200</name>
</gene>
<dbReference type="Gene3D" id="2.60.200.30">
    <property type="entry name" value="Probable inorganic polyphosphate/atp-NAD kinase, domain 2"/>
    <property type="match status" value="1"/>
</dbReference>
<evidence type="ECO:0000313" key="10">
    <source>
        <dbReference type="Proteomes" id="UP001597191"/>
    </source>
</evidence>
<reference evidence="10" key="1">
    <citation type="journal article" date="2019" name="Int. J. Syst. Evol. Microbiol.">
        <title>The Global Catalogue of Microorganisms (GCM) 10K type strain sequencing project: providing services to taxonomists for standard genome sequencing and annotation.</title>
        <authorList>
            <consortium name="The Broad Institute Genomics Platform"/>
            <consortium name="The Broad Institute Genome Sequencing Center for Infectious Disease"/>
            <person name="Wu L."/>
            <person name="Ma J."/>
        </authorList>
    </citation>
    <scope>NUCLEOTIDE SEQUENCE [LARGE SCALE GENOMIC DNA]</scope>
    <source>
        <strain evidence="10">CCM 8937</strain>
    </source>
</reference>
<comment type="similarity">
    <text evidence="8">Belongs to the NAD kinase family.</text>
</comment>
<evidence type="ECO:0000256" key="5">
    <source>
        <dbReference type="ARBA" id="ARBA00022857"/>
    </source>
</evidence>
<dbReference type="EC" id="2.7.1.23" evidence="8"/>
<dbReference type="SUPFAM" id="SSF111331">
    <property type="entry name" value="NAD kinase/diacylglycerol kinase-like"/>
    <property type="match status" value="1"/>
</dbReference>
<dbReference type="Gene3D" id="3.40.50.10330">
    <property type="entry name" value="Probable inorganic polyphosphate/atp-NAD kinase, domain 1"/>
    <property type="match status" value="1"/>
</dbReference>
<feature type="binding site" evidence="8">
    <location>
        <begin position="45"/>
        <end position="46"/>
    </location>
    <ligand>
        <name>NAD(+)</name>
        <dbReference type="ChEBI" id="CHEBI:57540"/>
    </ligand>
</feature>
<keyword evidence="3 8" id="KW-0418">Kinase</keyword>
<dbReference type="Pfam" id="PF01513">
    <property type="entry name" value="NAD_kinase"/>
    <property type="match status" value="1"/>
</dbReference>
<dbReference type="InterPro" id="IPR017438">
    <property type="entry name" value="ATP-NAD_kinase_N"/>
</dbReference>
<evidence type="ECO:0000256" key="8">
    <source>
        <dbReference type="HAMAP-Rule" id="MF_00361"/>
    </source>
</evidence>
<comment type="function">
    <text evidence="8">Involved in the regulation of the intracellular balance of NAD and NADP, and is a key enzyme in the biosynthesis of NADP. Catalyzes specifically the phosphorylation on 2'-hydroxyl of the adenosine moiety of NAD to yield NADP.</text>
</comment>
<proteinExistence type="inferred from homology"/>
<keyword evidence="8" id="KW-0963">Cytoplasm</keyword>
<feature type="binding site" evidence="8">
    <location>
        <position position="150"/>
    </location>
    <ligand>
        <name>NAD(+)</name>
        <dbReference type="ChEBI" id="CHEBI:57540"/>
    </ligand>
</feature>
<dbReference type="PANTHER" id="PTHR20275:SF0">
    <property type="entry name" value="NAD KINASE"/>
    <property type="match status" value="1"/>
</dbReference>
<organism evidence="9 10">
    <name type="scientific">Lapidilactobacillus gannanensis</name>
    <dbReference type="NCBI Taxonomy" id="2486002"/>
    <lineage>
        <taxon>Bacteria</taxon>
        <taxon>Bacillati</taxon>
        <taxon>Bacillota</taxon>
        <taxon>Bacilli</taxon>
        <taxon>Lactobacillales</taxon>
        <taxon>Lactobacillaceae</taxon>
        <taxon>Lapidilactobacillus</taxon>
    </lineage>
</organism>
<comment type="cofactor">
    <cofactor evidence="8">
        <name>a divalent metal cation</name>
        <dbReference type="ChEBI" id="CHEBI:60240"/>
    </cofactor>
</comment>
<feature type="binding site" evidence="8">
    <location>
        <position position="148"/>
    </location>
    <ligand>
        <name>NAD(+)</name>
        <dbReference type="ChEBI" id="CHEBI:57540"/>
    </ligand>
</feature>
<dbReference type="EMBL" id="JBHTOH010000094">
    <property type="protein sequence ID" value="MFD1412146.1"/>
    <property type="molecule type" value="Genomic_DNA"/>
</dbReference>
<dbReference type="Pfam" id="PF20143">
    <property type="entry name" value="NAD_kinase_C"/>
    <property type="match status" value="1"/>
</dbReference>
<keyword evidence="2 8" id="KW-0547">Nucleotide-binding</keyword>
<dbReference type="RefSeq" id="WP_125648205.1">
    <property type="nucleotide sequence ID" value="NZ_JBHTOH010000094.1"/>
</dbReference>
<evidence type="ECO:0000256" key="1">
    <source>
        <dbReference type="ARBA" id="ARBA00022679"/>
    </source>
</evidence>
<accession>A0ABW4BQQ3</accession>
<comment type="subcellular location">
    <subcellularLocation>
        <location evidence="8">Cytoplasm</location>
    </subcellularLocation>
</comment>
<keyword evidence="10" id="KW-1185">Reference proteome</keyword>
<dbReference type="NCBIfam" id="NF003424">
    <property type="entry name" value="PRK04885.1"/>
    <property type="match status" value="1"/>
</dbReference>
<evidence type="ECO:0000256" key="6">
    <source>
        <dbReference type="ARBA" id="ARBA00023027"/>
    </source>
</evidence>
<keyword evidence="5 8" id="KW-0521">NADP</keyword>
<evidence type="ECO:0000256" key="7">
    <source>
        <dbReference type="ARBA" id="ARBA00047925"/>
    </source>
</evidence>
<comment type="caution">
    <text evidence="8">Lacks conserved residue(s) required for the propagation of feature annotation.</text>
</comment>
<feature type="binding site" evidence="8">
    <location>
        <begin position="122"/>
        <end position="123"/>
    </location>
    <ligand>
        <name>NAD(+)</name>
        <dbReference type="ChEBI" id="CHEBI:57540"/>
    </ligand>
</feature>
<dbReference type="PANTHER" id="PTHR20275">
    <property type="entry name" value="NAD KINASE"/>
    <property type="match status" value="1"/>
</dbReference>
<dbReference type="HAMAP" id="MF_00361">
    <property type="entry name" value="NAD_kinase"/>
    <property type="match status" value="1"/>
</dbReference>
<keyword evidence="4 8" id="KW-0067">ATP-binding</keyword>
<dbReference type="InterPro" id="IPR002504">
    <property type="entry name" value="NADK"/>
</dbReference>
<evidence type="ECO:0000256" key="3">
    <source>
        <dbReference type="ARBA" id="ARBA00022777"/>
    </source>
</evidence>
<evidence type="ECO:0000256" key="2">
    <source>
        <dbReference type="ARBA" id="ARBA00022741"/>
    </source>
</evidence>
<dbReference type="GO" id="GO:0003951">
    <property type="term" value="F:NAD+ kinase activity"/>
    <property type="evidence" value="ECO:0007669"/>
    <property type="project" value="UniProtKB-EC"/>
</dbReference>
<comment type="caution">
    <text evidence="9">The sequence shown here is derived from an EMBL/GenBank/DDBJ whole genome shotgun (WGS) entry which is preliminary data.</text>
</comment>
<feature type="binding site" evidence="8">
    <location>
        <begin position="161"/>
        <end position="166"/>
    </location>
    <ligand>
        <name>NAD(+)</name>
        <dbReference type="ChEBI" id="CHEBI:57540"/>
    </ligand>
</feature>